<accession>A0A919YJ26</accession>
<keyword evidence="2" id="KW-1185">Reference proteome</keyword>
<gene>
    <name evidence="1" type="ORF">J34TS1_61690</name>
</gene>
<dbReference type="AlphaFoldDB" id="A0A919YJ26"/>
<proteinExistence type="predicted"/>
<organism evidence="1 2">
    <name type="scientific">Paenibacillus azoreducens</name>
    <dbReference type="NCBI Taxonomy" id="116718"/>
    <lineage>
        <taxon>Bacteria</taxon>
        <taxon>Bacillati</taxon>
        <taxon>Bacillota</taxon>
        <taxon>Bacilli</taxon>
        <taxon>Bacillales</taxon>
        <taxon>Paenibacillaceae</taxon>
        <taxon>Paenibacillus</taxon>
    </lineage>
</organism>
<evidence type="ECO:0000313" key="2">
    <source>
        <dbReference type="Proteomes" id="UP000682811"/>
    </source>
</evidence>
<dbReference type="Proteomes" id="UP000682811">
    <property type="component" value="Unassembled WGS sequence"/>
</dbReference>
<protein>
    <submittedName>
        <fullName evidence="1">Uncharacterized protein</fullName>
    </submittedName>
</protein>
<name>A0A919YJ26_9BACL</name>
<evidence type="ECO:0000313" key="1">
    <source>
        <dbReference type="EMBL" id="GIO51404.1"/>
    </source>
</evidence>
<comment type="caution">
    <text evidence="1">The sequence shown here is derived from an EMBL/GenBank/DDBJ whole genome shotgun (WGS) entry which is preliminary data.</text>
</comment>
<dbReference type="EMBL" id="BORT01000052">
    <property type="protein sequence ID" value="GIO51404.1"/>
    <property type="molecule type" value="Genomic_DNA"/>
</dbReference>
<sequence>MNIILAIALMIFFSADHPIDSIHSVKEDTASISQENTNNLSEEAAGQKAVDLVAAKLKAKYNADTDDYSIENESYTVMLNPIGFTPAGEYEVRVNPSYYPLSVLHYFFVDLDKETVREE</sequence>
<reference evidence="1 2" key="1">
    <citation type="submission" date="2021-03" db="EMBL/GenBank/DDBJ databases">
        <title>Antimicrobial resistance genes in bacteria isolated from Japanese honey, and their potential for conferring macrolide and lincosamide resistance in the American foulbrood pathogen Paenibacillus larvae.</title>
        <authorList>
            <person name="Okamoto M."/>
            <person name="Kumagai M."/>
            <person name="Kanamori H."/>
            <person name="Takamatsu D."/>
        </authorList>
    </citation>
    <scope>NUCLEOTIDE SEQUENCE [LARGE SCALE GENOMIC DNA]</scope>
    <source>
        <strain evidence="1 2">J34TS1</strain>
    </source>
</reference>
<dbReference type="RefSeq" id="WP_212981397.1">
    <property type="nucleotide sequence ID" value="NZ_AP025343.1"/>
</dbReference>